<proteinExistence type="predicted"/>
<name>A0ABY4MF89_9ACTN</name>
<protein>
    <recommendedName>
        <fullName evidence="3">ANTAR domain-containing protein</fullName>
    </recommendedName>
</protein>
<organism evidence="1 2">
    <name type="scientific">Streptomyces halobius</name>
    <dbReference type="NCBI Taxonomy" id="2879846"/>
    <lineage>
        <taxon>Bacteria</taxon>
        <taxon>Bacillati</taxon>
        <taxon>Actinomycetota</taxon>
        <taxon>Actinomycetes</taxon>
        <taxon>Kitasatosporales</taxon>
        <taxon>Streptomycetaceae</taxon>
        <taxon>Streptomyces</taxon>
    </lineage>
</organism>
<evidence type="ECO:0000313" key="1">
    <source>
        <dbReference type="EMBL" id="UQA95080.1"/>
    </source>
</evidence>
<evidence type="ECO:0000313" key="2">
    <source>
        <dbReference type="Proteomes" id="UP000830115"/>
    </source>
</evidence>
<accession>A0ABY4MF89</accession>
<reference evidence="1" key="1">
    <citation type="submission" date="2021-10" db="EMBL/GenBank/DDBJ databases">
        <title>Streptomyces nigrumlapis sp.nov.,an antimicrobial producing actinobacterium isolated from Black Gobi rocks.</title>
        <authorList>
            <person name="Wen Y."/>
            <person name="Zhang W."/>
            <person name="Liu X.G."/>
        </authorList>
    </citation>
    <scope>NUCLEOTIDE SEQUENCE</scope>
    <source>
        <strain evidence="1">ST13-2-2</strain>
    </source>
</reference>
<sequence>MERTAEQTLRGAACLAASERSEAVTQEMLSAAFSPVRRSVQDAVRVSKGATPPR</sequence>
<dbReference type="EMBL" id="CP086322">
    <property type="protein sequence ID" value="UQA95080.1"/>
    <property type="molecule type" value="Genomic_DNA"/>
</dbReference>
<evidence type="ECO:0008006" key="3">
    <source>
        <dbReference type="Google" id="ProtNLM"/>
    </source>
</evidence>
<dbReference type="RefSeq" id="WP_248865936.1">
    <property type="nucleotide sequence ID" value="NZ_CP086322.1"/>
</dbReference>
<dbReference type="Proteomes" id="UP000830115">
    <property type="component" value="Chromosome"/>
</dbReference>
<gene>
    <name evidence="1" type="ORF">K9S39_27370</name>
</gene>
<keyword evidence="2" id="KW-1185">Reference proteome</keyword>